<gene>
    <name evidence="1" type="ORF">DXB65_03540</name>
</gene>
<reference evidence="1 2" key="1">
    <citation type="submission" date="2018-08" db="EMBL/GenBank/DDBJ databases">
        <title>A genome reference for cultivated species of the human gut microbiota.</title>
        <authorList>
            <person name="Zou Y."/>
            <person name="Xue W."/>
            <person name="Luo G."/>
        </authorList>
    </citation>
    <scope>NUCLEOTIDE SEQUENCE [LARGE SCALE GENOMIC DNA]</scope>
    <source>
        <strain evidence="1 2">OM05-15BH</strain>
    </source>
</reference>
<dbReference type="AlphaFoldDB" id="A0A3E5BPW2"/>
<organism evidence="1 2">
    <name type="scientific">Bacteroides oleiciplenus</name>
    <dbReference type="NCBI Taxonomy" id="626931"/>
    <lineage>
        <taxon>Bacteria</taxon>
        <taxon>Pseudomonadati</taxon>
        <taxon>Bacteroidota</taxon>
        <taxon>Bacteroidia</taxon>
        <taxon>Bacteroidales</taxon>
        <taxon>Bacteroidaceae</taxon>
        <taxon>Bacteroides</taxon>
    </lineage>
</organism>
<dbReference type="Proteomes" id="UP000260983">
    <property type="component" value="Unassembled WGS sequence"/>
</dbReference>
<dbReference type="RefSeq" id="WP_117723351.1">
    <property type="nucleotide sequence ID" value="NZ_QSUL01000002.1"/>
</dbReference>
<evidence type="ECO:0000313" key="1">
    <source>
        <dbReference type="EMBL" id="RGN39413.1"/>
    </source>
</evidence>
<comment type="caution">
    <text evidence="1">The sequence shown here is derived from an EMBL/GenBank/DDBJ whole genome shotgun (WGS) entry which is preliminary data.</text>
</comment>
<proteinExistence type="predicted"/>
<evidence type="ECO:0000313" key="2">
    <source>
        <dbReference type="Proteomes" id="UP000260983"/>
    </source>
</evidence>
<dbReference type="EMBL" id="QSUL01000002">
    <property type="protein sequence ID" value="RGN39413.1"/>
    <property type="molecule type" value="Genomic_DNA"/>
</dbReference>
<accession>A0A3E5BPW2</accession>
<evidence type="ECO:0008006" key="3">
    <source>
        <dbReference type="Google" id="ProtNLM"/>
    </source>
</evidence>
<sequence length="140" mass="15382">MTARQNTEQASNSSTLCTFYHNRLIVQGFCEFMGSITVLGSSTMLTSLNRSSDGSIIAGALDGIGQKLYTAYYYDEKGRLEKTVASNHLGGYDTATTAYTFTSKPKIVTHVHTAIGKSTQTQVYTYTYDHAERVKTVTHS</sequence>
<name>A0A3E5BPW2_9BACE</name>
<protein>
    <recommendedName>
        <fullName evidence="3">RHS repeat-associated core domain-containing protein</fullName>
    </recommendedName>
</protein>